<gene>
    <name evidence="6" type="ORF">CAUJ_LOCUS5195</name>
</gene>
<dbReference type="GO" id="GO:0016020">
    <property type="term" value="C:membrane"/>
    <property type="evidence" value="ECO:0007669"/>
    <property type="project" value="UniProtKB-SubCell"/>
</dbReference>
<comment type="subcellular location">
    <subcellularLocation>
        <location evidence="1">Membrane</location>
    </subcellularLocation>
</comment>
<dbReference type="Gene3D" id="1.20.1250.20">
    <property type="entry name" value="MFS general substrate transporter like domains"/>
    <property type="match status" value="1"/>
</dbReference>
<dbReference type="Pfam" id="PF00083">
    <property type="entry name" value="Sugar_tr"/>
    <property type="match status" value="1"/>
</dbReference>
<evidence type="ECO:0000256" key="2">
    <source>
        <dbReference type="ARBA" id="ARBA00022692"/>
    </source>
</evidence>
<dbReference type="EMBL" id="CAJGYM010000010">
    <property type="protein sequence ID" value="CAD6189276.1"/>
    <property type="molecule type" value="Genomic_DNA"/>
</dbReference>
<evidence type="ECO:0000256" key="4">
    <source>
        <dbReference type="ARBA" id="ARBA00023136"/>
    </source>
</evidence>
<dbReference type="PANTHER" id="PTHR23503:SF11">
    <property type="entry name" value="MAJOR FACILITATOR SUPERFAMILY (MFS) PROFILE DOMAIN-CONTAINING PROTEIN"/>
    <property type="match status" value="1"/>
</dbReference>
<dbReference type="OrthoDB" id="4142200at2759"/>
<evidence type="ECO:0000313" key="7">
    <source>
        <dbReference type="Proteomes" id="UP000835052"/>
    </source>
</evidence>
<evidence type="ECO:0000313" key="6">
    <source>
        <dbReference type="EMBL" id="CAD6189276.1"/>
    </source>
</evidence>
<evidence type="ECO:0000256" key="3">
    <source>
        <dbReference type="ARBA" id="ARBA00022989"/>
    </source>
</evidence>
<feature type="transmembrane region" description="Helical" evidence="5">
    <location>
        <begin position="117"/>
        <end position="139"/>
    </location>
</feature>
<keyword evidence="4 5" id="KW-0472">Membrane</keyword>
<dbReference type="InterPro" id="IPR005828">
    <property type="entry name" value="MFS_sugar_transport-like"/>
</dbReference>
<keyword evidence="7" id="KW-1185">Reference proteome</keyword>
<evidence type="ECO:0000256" key="5">
    <source>
        <dbReference type="SAM" id="Phobius"/>
    </source>
</evidence>
<keyword evidence="3 5" id="KW-1133">Transmembrane helix</keyword>
<dbReference type="PANTHER" id="PTHR23503">
    <property type="entry name" value="SOLUTE CARRIER FAMILY 2"/>
    <property type="match status" value="1"/>
</dbReference>
<proteinExistence type="predicted"/>
<evidence type="ECO:0000256" key="1">
    <source>
        <dbReference type="ARBA" id="ARBA00004370"/>
    </source>
</evidence>
<name>A0A8S1GZ55_9PELO</name>
<dbReference type="InterPro" id="IPR036259">
    <property type="entry name" value="MFS_trans_sf"/>
</dbReference>
<sequence>MSLDEDYVSPQDSSWKKSIKRIFLIGAVVAVSYAFTGDDLIDTFSTQMLVVDRYGRRNLVLIGLIGTCAANLAAAVFSANKIFVSVCFAATKMFIGLGCGGPAWFLTSELVRPEHAWIFQPISTGVLLASTMLETFFFLPIDAALGNYRQSRGRGLEMRSEGNGPFGPAGPAGLVLLSNQ</sequence>
<keyword evidence="2 5" id="KW-0812">Transmembrane</keyword>
<feature type="transmembrane region" description="Helical" evidence="5">
    <location>
        <begin position="57"/>
        <end position="77"/>
    </location>
</feature>
<dbReference type="Proteomes" id="UP000835052">
    <property type="component" value="Unassembled WGS sequence"/>
</dbReference>
<feature type="transmembrane region" description="Helical" evidence="5">
    <location>
        <begin position="21"/>
        <end position="37"/>
    </location>
</feature>
<accession>A0A8S1GZ55</accession>
<comment type="caution">
    <text evidence="6">The sequence shown here is derived from an EMBL/GenBank/DDBJ whole genome shotgun (WGS) entry which is preliminary data.</text>
</comment>
<dbReference type="InterPro" id="IPR045263">
    <property type="entry name" value="GLUT"/>
</dbReference>
<protein>
    <submittedName>
        <fullName evidence="6">Uncharacterized protein</fullName>
    </submittedName>
</protein>
<dbReference type="GO" id="GO:0015149">
    <property type="term" value="F:hexose transmembrane transporter activity"/>
    <property type="evidence" value="ECO:0007669"/>
    <property type="project" value="TreeGrafter"/>
</dbReference>
<reference evidence="6" key="1">
    <citation type="submission" date="2020-10" db="EMBL/GenBank/DDBJ databases">
        <authorList>
            <person name="Kikuchi T."/>
        </authorList>
    </citation>
    <scope>NUCLEOTIDE SEQUENCE</scope>
    <source>
        <strain evidence="6">NKZ352</strain>
    </source>
</reference>
<feature type="transmembrane region" description="Helical" evidence="5">
    <location>
        <begin position="82"/>
        <end position="105"/>
    </location>
</feature>
<organism evidence="6 7">
    <name type="scientific">Caenorhabditis auriculariae</name>
    <dbReference type="NCBI Taxonomy" id="2777116"/>
    <lineage>
        <taxon>Eukaryota</taxon>
        <taxon>Metazoa</taxon>
        <taxon>Ecdysozoa</taxon>
        <taxon>Nematoda</taxon>
        <taxon>Chromadorea</taxon>
        <taxon>Rhabditida</taxon>
        <taxon>Rhabditina</taxon>
        <taxon>Rhabditomorpha</taxon>
        <taxon>Rhabditoidea</taxon>
        <taxon>Rhabditidae</taxon>
        <taxon>Peloderinae</taxon>
        <taxon>Caenorhabditis</taxon>
    </lineage>
</organism>
<dbReference type="AlphaFoldDB" id="A0A8S1GZ55"/>
<dbReference type="SUPFAM" id="SSF103473">
    <property type="entry name" value="MFS general substrate transporter"/>
    <property type="match status" value="1"/>
</dbReference>